<reference evidence="3" key="1">
    <citation type="submission" date="2023-06" db="EMBL/GenBank/DDBJ databases">
        <title>Draft genome of Marssonina rosae.</title>
        <authorList>
            <person name="Cheng Q."/>
        </authorList>
    </citation>
    <scope>NUCLEOTIDE SEQUENCE</scope>
    <source>
        <strain evidence="3">R4</strain>
    </source>
</reference>
<keyword evidence="1" id="KW-0175">Coiled coil</keyword>
<feature type="region of interest" description="Disordered" evidence="2">
    <location>
        <begin position="1"/>
        <end position="121"/>
    </location>
</feature>
<proteinExistence type="predicted"/>
<feature type="compositionally biased region" description="Basic and acidic residues" evidence="2">
    <location>
        <begin position="399"/>
        <end position="411"/>
    </location>
</feature>
<keyword evidence="4" id="KW-1185">Reference proteome</keyword>
<comment type="caution">
    <text evidence="3">The sequence shown here is derived from an EMBL/GenBank/DDBJ whole genome shotgun (WGS) entry which is preliminary data.</text>
</comment>
<dbReference type="AlphaFoldDB" id="A0AAD9SZU5"/>
<dbReference type="EMBL" id="JAUBYV010000006">
    <property type="protein sequence ID" value="KAK2626173.1"/>
    <property type="molecule type" value="Genomic_DNA"/>
</dbReference>
<feature type="coiled-coil region" evidence="1">
    <location>
        <begin position="220"/>
        <end position="247"/>
    </location>
</feature>
<evidence type="ECO:0000313" key="4">
    <source>
        <dbReference type="Proteomes" id="UP001285354"/>
    </source>
</evidence>
<name>A0AAD9SZU5_9HELO</name>
<evidence type="ECO:0000313" key="3">
    <source>
        <dbReference type="EMBL" id="KAK2626173.1"/>
    </source>
</evidence>
<evidence type="ECO:0000256" key="1">
    <source>
        <dbReference type="SAM" id="Coils"/>
    </source>
</evidence>
<feature type="compositionally biased region" description="Polar residues" evidence="2">
    <location>
        <begin position="1"/>
        <end position="10"/>
    </location>
</feature>
<gene>
    <name evidence="3" type="ORF">QTJ16_004435</name>
</gene>
<accession>A0AAD9SZU5</accession>
<protein>
    <submittedName>
        <fullName evidence="3">Uncharacterized protein</fullName>
    </submittedName>
</protein>
<feature type="compositionally biased region" description="Polar residues" evidence="2">
    <location>
        <begin position="460"/>
        <end position="470"/>
    </location>
</feature>
<organism evidence="3 4">
    <name type="scientific">Diplocarpon rosae</name>
    <dbReference type="NCBI Taxonomy" id="946125"/>
    <lineage>
        <taxon>Eukaryota</taxon>
        <taxon>Fungi</taxon>
        <taxon>Dikarya</taxon>
        <taxon>Ascomycota</taxon>
        <taxon>Pezizomycotina</taxon>
        <taxon>Leotiomycetes</taxon>
        <taxon>Helotiales</taxon>
        <taxon>Drepanopezizaceae</taxon>
        <taxon>Diplocarpon</taxon>
    </lineage>
</organism>
<dbReference type="Proteomes" id="UP001285354">
    <property type="component" value="Unassembled WGS sequence"/>
</dbReference>
<evidence type="ECO:0000256" key="2">
    <source>
        <dbReference type="SAM" id="MobiDB-lite"/>
    </source>
</evidence>
<sequence length="512" mass="56481">MEATSTSLAEQQLREIARNSRTSSRMDSQSSCEGNSTPAENPPTPQPLGFELPSKAVIPRSNSPTTSGLVAPSSITPPPSSQLPNSRRATTPDAIVLSSPPPTASTKKRDHKKIPPTARPTQEQIDIANTEELKEMVIRVVAENARLDMEVSEARMSTAHYKLLYNLLTIESEEGMKRMEVEKEIIRREVEVLRMNGQDTASHDYAQKLRDYGLAMKADYDLVQRRLEKAKKVIEMKDEELMDTKHEIILLQQRIRQNREHINVMRSPGGPLHISSPKTTPVTAYQHQATPKQTPNRSIRHGPLDNQASFNALLLAGEVLGKSQENNSAPSTPTVTRPPASDQPRTPIRHNRGAQSLSSFPTTPGSERPLTGTSLLPSAQFSSHAEARVASTLSQHVSQYREHSERARSRDSTISASDNDEAARAAYRGMSEEVQESQASQSASKMLRVDPRESFEVAPSRTSTPLSGDKNYQQAKIYGSITKRKLDAAHEDPIKKSRAEGVGLGIGLETRL</sequence>
<feature type="compositionally biased region" description="Low complexity" evidence="2">
    <location>
        <begin position="20"/>
        <end position="31"/>
    </location>
</feature>
<feature type="region of interest" description="Disordered" evidence="2">
    <location>
        <begin position="264"/>
        <end position="304"/>
    </location>
</feature>
<feature type="compositionally biased region" description="Polar residues" evidence="2">
    <location>
        <begin position="323"/>
        <end position="335"/>
    </location>
</feature>
<feature type="compositionally biased region" description="Polar residues" evidence="2">
    <location>
        <begin position="276"/>
        <end position="297"/>
    </location>
</feature>
<feature type="region of interest" description="Disordered" evidence="2">
    <location>
        <begin position="323"/>
        <end position="470"/>
    </location>
</feature>
<feature type="compositionally biased region" description="Polar residues" evidence="2">
    <location>
        <begin position="353"/>
        <end position="383"/>
    </location>
</feature>